<feature type="region of interest" description="Disordered" evidence="1">
    <location>
        <begin position="216"/>
        <end position="250"/>
    </location>
</feature>
<name>A0AAX4JSD3_9TREE</name>
<feature type="domain" description="BRCT" evidence="2">
    <location>
        <begin position="1"/>
        <end position="100"/>
    </location>
</feature>
<protein>
    <recommendedName>
        <fullName evidence="2">BRCT domain-containing protein</fullName>
    </recommendedName>
</protein>
<dbReference type="EMBL" id="CP144100">
    <property type="protein sequence ID" value="WWC88056.1"/>
    <property type="molecule type" value="Genomic_DNA"/>
</dbReference>
<feature type="compositionally biased region" description="Basic and acidic residues" evidence="1">
    <location>
        <begin position="450"/>
        <end position="466"/>
    </location>
</feature>
<feature type="compositionally biased region" description="Basic and acidic residues" evidence="1">
    <location>
        <begin position="557"/>
        <end position="570"/>
    </location>
</feature>
<keyword evidence="4" id="KW-1185">Reference proteome</keyword>
<feature type="compositionally biased region" description="Low complexity" evidence="1">
    <location>
        <begin position="467"/>
        <end position="485"/>
    </location>
</feature>
<feature type="compositionally biased region" description="Acidic residues" evidence="1">
    <location>
        <begin position="216"/>
        <end position="225"/>
    </location>
</feature>
<feature type="compositionally biased region" description="Polar residues" evidence="1">
    <location>
        <begin position="486"/>
        <end position="503"/>
    </location>
</feature>
<evidence type="ECO:0000256" key="1">
    <source>
        <dbReference type="SAM" id="MobiDB-lite"/>
    </source>
</evidence>
<dbReference type="AlphaFoldDB" id="A0AAX4JSD3"/>
<gene>
    <name evidence="3" type="ORF">L201_002959</name>
</gene>
<evidence type="ECO:0000313" key="3">
    <source>
        <dbReference type="EMBL" id="WWC88056.1"/>
    </source>
</evidence>
<feature type="compositionally biased region" description="Polar residues" evidence="1">
    <location>
        <begin position="862"/>
        <end position="875"/>
    </location>
</feature>
<sequence length="958" mass="106781">MDSILWRKSILFAEGQFSEDVITYLSNRITELGGTVTKAREGSSILLVNPSHPTYKQEIEHLVYLKKTYRELEQPKIISYHWISNLYYLQKYIEPEELEIVSPIFTYPSSNKLTPEHGEKFRPIKSWVSVNVAREQDETPDQARDNLMKKLECSGTINVNKRSHADLLMVDESSQFAKKIYEEKDKHHRFWQKIAERDWVDNCLREKKLIWNIEKEDDPEDDDDKDSFIEDSTATIKGKGLGRPTGQPRVDYTPSDDDFLCRYLAAHHPGGSWASRKTYQNLYASEYTHSKRHSAQSWHERYKKNSTSFEKRVRGLVQDGVDTTLKTRKEREKAKLVQASSDEPSVARTIGTIPTENAAGPSRTIVTEPSALSTQNRPEKRKLVELDDEESSPSVLIPTESTSKRLRADPVQVIDETSNKSQAKAPILPKSPQRPSPAEERISSASRSDQVSKSDTRGHSGPRTEAEVATAEVSAQASSTTITASVPAQSEAPTDQTGHQTTLPPAVTPGREIDLPKPAASIGEKTDATEIPSDQIRRTQRSSPAQDIGDQTMDTDIVDRNLIDDNDGSKRSAPGPSLPVSQAETDTNDEEESQRGEATQAILADFARAQAEAGRGISYSASSSRWRKPVKENKETRSTPPPPSESQNIGPEPSRSQDKSSPQRPITVPPSANAQSSPMHIILSPPKRSETSLQSSRSAPSAIDRGAVNGTISSDGHTRMSIPFQLGVDIRAVPSGAGTLAIANERPQSPQTQLQAIQAGPSSTIETPQRNTYENGRTTTTPTSSDLPERREKHSLLRDRLIASASKRRKTLDRMSIGSNRSSPNHSSSSNRNRGHYQDKETGPDMVFRETSIPPRPEKLTPQLSSPSPTVTVQRAISPPLSGKEREEKYIKGKSLIQLQIQEYKNRITNLAKTYNMTTAEVVNFINNSVNSKDKSKNKSTGERYWDEIEKNLKERRL</sequence>
<feature type="compositionally biased region" description="Basic and acidic residues" evidence="1">
    <location>
        <begin position="787"/>
        <end position="801"/>
    </location>
</feature>
<proteinExistence type="predicted"/>
<dbReference type="Gene3D" id="1.10.10.60">
    <property type="entry name" value="Homeodomain-like"/>
    <property type="match status" value="1"/>
</dbReference>
<dbReference type="RefSeq" id="XP_066074819.1">
    <property type="nucleotide sequence ID" value="XM_066218722.1"/>
</dbReference>
<dbReference type="CDD" id="cd11655">
    <property type="entry name" value="rap1_myb-like"/>
    <property type="match status" value="1"/>
</dbReference>
<reference evidence="3 4" key="1">
    <citation type="submission" date="2024-01" db="EMBL/GenBank/DDBJ databases">
        <title>Comparative genomics of Cryptococcus and Kwoniella reveals pathogenesis evolution and contrasting modes of karyotype evolution via chromosome fusion or intercentromeric recombination.</title>
        <authorList>
            <person name="Coelho M.A."/>
            <person name="David-Palma M."/>
            <person name="Shea T."/>
            <person name="Bowers K."/>
            <person name="McGinley-Smith S."/>
            <person name="Mohammad A.W."/>
            <person name="Gnirke A."/>
            <person name="Yurkov A.M."/>
            <person name="Nowrousian M."/>
            <person name="Sun S."/>
            <person name="Cuomo C.A."/>
            <person name="Heitman J."/>
        </authorList>
    </citation>
    <scope>NUCLEOTIDE SEQUENCE [LARGE SCALE GENOMIC DNA]</scope>
    <source>
        <strain evidence="3 4">CBS 6074</strain>
    </source>
</reference>
<dbReference type="Pfam" id="PF08914">
    <property type="entry name" value="Myb_Rap1"/>
    <property type="match status" value="1"/>
</dbReference>
<feature type="region of interest" description="Disordered" evidence="1">
    <location>
        <begin position="321"/>
        <end position="719"/>
    </location>
</feature>
<dbReference type="GeneID" id="91093630"/>
<feature type="compositionally biased region" description="Polar residues" evidence="1">
    <location>
        <begin position="746"/>
        <end position="786"/>
    </location>
</feature>
<evidence type="ECO:0000259" key="2">
    <source>
        <dbReference type="PROSITE" id="PS50172"/>
    </source>
</evidence>
<feature type="compositionally biased region" description="Basic and acidic residues" evidence="1">
    <location>
        <begin position="325"/>
        <end position="335"/>
    </location>
</feature>
<feature type="region of interest" description="Disordered" evidence="1">
    <location>
        <begin position="745"/>
        <end position="887"/>
    </location>
</feature>
<feature type="compositionally biased region" description="Polar residues" evidence="1">
    <location>
        <begin position="364"/>
        <end position="376"/>
    </location>
</feature>
<dbReference type="InterPro" id="IPR015010">
    <property type="entry name" value="TERF2IP_Myb"/>
</dbReference>
<feature type="compositionally biased region" description="Polar residues" evidence="1">
    <location>
        <begin position="659"/>
        <end position="678"/>
    </location>
</feature>
<organism evidence="3 4">
    <name type="scientific">Kwoniella dendrophila CBS 6074</name>
    <dbReference type="NCBI Taxonomy" id="1295534"/>
    <lineage>
        <taxon>Eukaryota</taxon>
        <taxon>Fungi</taxon>
        <taxon>Dikarya</taxon>
        <taxon>Basidiomycota</taxon>
        <taxon>Agaricomycotina</taxon>
        <taxon>Tremellomycetes</taxon>
        <taxon>Tremellales</taxon>
        <taxon>Cryptococcaceae</taxon>
        <taxon>Kwoniella</taxon>
    </lineage>
</organism>
<dbReference type="Proteomes" id="UP001355207">
    <property type="component" value="Chromosome 3"/>
</dbReference>
<dbReference type="PROSITE" id="PS50172">
    <property type="entry name" value="BRCT"/>
    <property type="match status" value="1"/>
</dbReference>
<accession>A0AAX4JSD3</accession>
<dbReference type="InterPro" id="IPR001357">
    <property type="entry name" value="BRCT_dom"/>
</dbReference>
<feature type="compositionally biased region" description="Low complexity" evidence="1">
    <location>
        <begin position="819"/>
        <end position="832"/>
    </location>
</feature>
<evidence type="ECO:0000313" key="4">
    <source>
        <dbReference type="Proteomes" id="UP001355207"/>
    </source>
</evidence>